<name>A0A8J8SXY5_HALGN</name>
<comment type="caution">
    <text evidence="2">The sequence shown here is derived from an EMBL/GenBank/DDBJ whole genome shotgun (WGS) entry which is preliminary data.</text>
</comment>
<feature type="chain" id="PRO_5035163361" description="TNFR-Cys domain-containing protein" evidence="1">
    <location>
        <begin position="18"/>
        <end position="735"/>
    </location>
</feature>
<organism evidence="2 3">
    <name type="scientific">Halteria grandinella</name>
    <dbReference type="NCBI Taxonomy" id="5974"/>
    <lineage>
        <taxon>Eukaryota</taxon>
        <taxon>Sar</taxon>
        <taxon>Alveolata</taxon>
        <taxon>Ciliophora</taxon>
        <taxon>Intramacronucleata</taxon>
        <taxon>Spirotrichea</taxon>
        <taxon>Stichotrichia</taxon>
        <taxon>Sporadotrichida</taxon>
        <taxon>Halteriidae</taxon>
        <taxon>Halteria</taxon>
    </lineage>
</organism>
<evidence type="ECO:0000313" key="2">
    <source>
        <dbReference type="EMBL" id="TNV74391.1"/>
    </source>
</evidence>
<dbReference type="Gene3D" id="2.10.220.10">
    <property type="entry name" value="Hormone Receptor, Insulin-like Growth Factor Receptor 1, Chain A, domain 2"/>
    <property type="match status" value="2"/>
</dbReference>
<evidence type="ECO:0000313" key="3">
    <source>
        <dbReference type="Proteomes" id="UP000785679"/>
    </source>
</evidence>
<feature type="signal peptide" evidence="1">
    <location>
        <begin position="1"/>
        <end position="17"/>
    </location>
</feature>
<accession>A0A8J8SXY5</accession>
<evidence type="ECO:0000256" key="1">
    <source>
        <dbReference type="SAM" id="SignalP"/>
    </source>
</evidence>
<reference evidence="2" key="1">
    <citation type="submission" date="2019-06" db="EMBL/GenBank/DDBJ databases">
        <authorList>
            <person name="Zheng W."/>
        </authorList>
    </citation>
    <scope>NUCLEOTIDE SEQUENCE</scope>
    <source>
        <strain evidence="2">QDHG01</strain>
    </source>
</reference>
<protein>
    <recommendedName>
        <fullName evidence="4">TNFR-Cys domain-containing protein</fullName>
    </recommendedName>
</protein>
<gene>
    <name evidence="2" type="ORF">FGO68_gene2621</name>
</gene>
<dbReference type="InterPro" id="IPR006212">
    <property type="entry name" value="Furin_repeat"/>
</dbReference>
<sequence length="735" mass="82374">MEVIFTLILALTSRAEWLLIDNSFTDSSITDNNWVFTCTGRGGPGGPGGPGPGGCSATFNSDTCDTNSQGFAKLQNNMDFSSKSYSYKSYQFQIVFDALFNSTDPMDDSTLNVTYKESTSVQLYQRRYSDSDLQQQSKRVCLGGTDNRFDYNTIINTTVTNYAEQFNISFSFDSRNYWATIGIRNVLVYANACFARCASCTSNSNQCASCYYGTPSSNTCQCDPSHQFAQTIIGCRQECERDYYIQNSDLICVSDRRISSKYTYFNQTSISSSDSPRYQPFVFKADPFHPTNTDRIHNSCSGQDFIGDLYYSEGFSLQLDQINALKFIRLRLSLYLQNLQTNSKLEISLDDVIQSEIIKTVSNFQFNNAVKIVTSTINCNSATYTLIRVETILCVYSLSPFLHIQGYLNSPTESWGFRNVTIDAGLCSENCEVCSGFYTCQQCITGYILYQDGCVLSCPIYSTNCVDYSDELPCNIFPFIIDSSYLAKGFYDLNMTIDDIENYYDNFVTPSTNFLTGQKFSFFPNKFVLGGMLVWFDATYDKTFTISQPHYAVSIRFNMTFGDSYPGQFSYAIDSSWSSTFSQPASGGSNIVGKSANEKTKFFYIYQNPHTSNTLNIKFKCEKTSTLDIRDAFCAISEYFIVVHQCSPFCQTCTSATICTAWQGTATSSSCPSNKYYDNQACKSCPTGCSTCISSTECISCSNQFYLAYGICLCFPFSYLSGMTCTACNKLCYLP</sequence>
<dbReference type="PANTHER" id="PTHR39767:SF2">
    <property type="entry name" value="CHROMOSOME UNDETERMINED SCAFFOLD_1, WHOLE GENOME SHOTGUN SEQUENCE"/>
    <property type="match status" value="1"/>
</dbReference>
<dbReference type="InterPro" id="IPR009030">
    <property type="entry name" value="Growth_fac_rcpt_cys_sf"/>
</dbReference>
<evidence type="ECO:0008006" key="4">
    <source>
        <dbReference type="Google" id="ProtNLM"/>
    </source>
</evidence>
<dbReference type="SMART" id="SM00261">
    <property type="entry name" value="FU"/>
    <property type="match status" value="3"/>
</dbReference>
<dbReference type="OrthoDB" id="312008at2759"/>
<dbReference type="EMBL" id="RRYP01017056">
    <property type="protein sequence ID" value="TNV74391.1"/>
    <property type="molecule type" value="Genomic_DNA"/>
</dbReference>
<dbReference type="Proteomes" id="UP000785679">
    <property type="component" value="Unassembled WGS sequence"/>
</dbReference>
<keyword evidence="1" id="KW-0732">Signal</keyword>
<dbReference type="PANTHER" id="PTHR39767">
    <property type="entry name" value="CALCIUM/CALMODULIN-BINDING MEMBRANE PROTEIN PCM4-RELATED"/>
    <property type="match status" value="1"/>
</dbReference>
<proteinExistence type="predicted"/>
<dbReference type="AlphaFoldDB" id="A0A8J8SXY5"/>
<keyword evidence="3" id="KW-1185">Reference proteome</keyword>
<dbReference type="SUPFAM" id="SSF57184">
    <property type="entry name" value="Growth factor receptor domain"/>
    <property type="match status" value="2"/>
</dbReference>